<dbReference type="Proteomes" id="UP001460270">
    <property type="component" value="Unassembled WGS sequence"/>
</dbReference>
<comment type="similarity">
    <text evidence="7">Belongs to the class I-like SAM-binding methyltransferase superfamily. Cation-dependent O-methyltransferase family.</text>
</comment>
<evidence type="ECO:0000256" key="5">
    <source>
        <dbReference type="ARBA" id="ARBA00022867"/>
    </source>
</evidence>
<dbReference type="InterPro" id="IPR029063">
    <property type="entry name" value="SAM-dependent_MTases_sf"/>
</dbReference>
<dbReference type="PANTHER" id="PTHR43836">
    <property type="entry name" value="CATECHOL O-METHYLTRANSFERASE 1-RELATED"/>
    <property type="match status" value="1"/>
</dbReference>
<dbReference type="PANTHER" id="PTHR43836:SF3">
    <property type="entry name" value="CATECHOL O-METHYLTRANSFERASE"/>
    <property type="match status" value="1"/>
</dbReference>
<evidence type="ECO:0000256" key="1">
    <source>
        <dbReference type="ARBA" id="ARBA00012880"/>
    </source>
</evidence>
<evidence type="ECO:0000256" key="7">
    <source>
        <dbReference type="ARBA" id="ARBA00023453"/>
    </source>
</evidence>
<name>A0AAW0PJQ6_9GOBI</name>
<proteinExistence type="inferred from homology"/>
<dbReference type="EC" id="2.1.1.6" evidence="1"/>
<evidence type="ECO:0000256" key="4">
    <source>
        <dbReference type="ARBA" id="ARBA00022691"/>
    </source>
</evidence>
<dbReference type="GO" id="GO:0016206">
    <property type="term" value="F:catechol O-methyltransferase activity"/>
    <property type="evidence" value="ECO:0007669"/>
    <property type="project" value="UniProtKB-EC"/>
</dbReference>
<dbReference type="GO" id="GO:0042417">
    <property type="term" value="P:dopamine metabolic process"/>
    <property type="evidence" value="ECO:0007669"/>
    <property type="project" value="TreeGrafter"/>
</dbReference>
<gene>
    <name evidence="8" type="ORF">WMY93_009102</name>
</gene>
<dbReference type="Pfam" id="PF01596">
    <property type="entry name" value="Methyltransf_3"/>
    <property type="match status" value="1"/>
</dbReference>
<dbReference type="GO" id="GO:0032259">
    <property type="term" value="P:methylation"/>
    <property type="evidence" value="ECO:0007669"/>
    <property type="project" value="UniProtKB-KW"/>
</dbReference>
<evidence type="ECO:0000256" key="2">
    <source>
        <dbReference type="ARBA" id="ARBA00022603"/>
    </source>
</evidence>
<evidence type="ECO:0000256" key="6">
    <source>
        <dbReference type="ARBA" id="ARBA00022939"/>
    </source>
</evidence>
<dbReference type="GO" id="GO:0042424">
    <property type="term" value="P:catecholamine catabolic process"/>
    <property type="evidence" value="ECO:0007669"/>
    <property type="project" value="TreeGrafter"/>
</dbReference>
<keyword evidence="4" id="KW-0949">S-adenosyl-L-methionine</keyword>
<dbReference type="Gene3D" id="3.40.50.150">
    <property type="entry name" value="Vaccinia Virus protein VP39"/>
    <property type="match status" value="1"/>
</dbReference>
<dbReference type="InterPro" id="IPR002935">
    <property type="entry name" value="SAM_O-MeTrfase"/>
</dbReference>
<keyword evidence="2" id="KW-0489">Methyltransferase</keyword>
<dbReference type="SUPFAM" id="SSF53335">
    <property type="entry name" value="S-adenosyl-L-methionine-dependent methyltransferases"/>
    <property type="match status" value="1"/>
</dbReference>
<protein>
    <recommendedName>
        <fullName evidence="1">catechol O-methyltransferase</fullName>
        <ecNumber evidence="1">2.1.1.6</ecNumber>
    </recommendedName>
</protein>
<accession>A0AAW0PJQ6</accession>
<organism evidence="8 9">
    <name type="scientific">Mugilogobius chulae</name>
    <name type="common">yellowstripe goby</name>
    <dbReference type="NCBI Taxonomy" id="88201"/>
    <lineage>
        <taxon>Eukaryota</taxon>
        <taxon>Metazoa</taxon>
        <taxon>Chordata</taxon>
        <taxon>Craniata</taxon>
        <taxon>Vertebrata</taxon>
        <taxon>Euteleostomi</taxon>
        <taxon>Actinopterygii</taxon>
        <taxon>Neopterygii</taxon>
        <taxon>Teleostei</taxon>
        <taxon>Neoteleostei</taxon>
        <taxon>Acanthomorphata</taxon>
        <taxon>Gobiaria</taxon>
        <taxon>Gobiiformes</taxon>
        <taxon>Gobioidei</taxon>
        <taxon>Gobiidae</taxon>
        <taxon>Gobionellinae</taxon>
        <taxon>Mugilogobius</taxon>
    </lineage>
</organism>
<keyword evidence="3" id="KW-0808">Transferase</keyword>
<dbReference type="EMBL" id="JBBPFD010000006">
    <property type="protein sequence ID" value="KAK7922200.1"/>
    <property type="molecule type" value="Genomic_DNA"/>
</dbReference>
<keyword evidence="5" id="KW-0531">Neurotransmitter degradation</keyword>
<evidence type="ECO:0000256" key="3">
    <source>
        <dbReference type="ARBA" id="ARBA00022679"/>
    </source>
</evidence>
<keyword evidence="6" id="KW-0128">Catecholamine metabolism</keyword>
<evidence type="ECO:0000313" key="9">
    <source>
        <dbReference type="Proteomes" id="UP001460270"/>
    </source>
</evidence>
<keyword evidence="9" id="KW-1185">Reference proteome</keyword>
<reference evidence="9" key="1">
    <citation type="submission" date="2024-04" db="EMBL/GenBank/DDBJ databases">
        <title>Salinicola lusitanus LLJ914,a marine bacterium isolated from the Okinawa Trough.</title>
        <authorList>
            <person name="Li J."/>
        </authorList>
    </citation>
    <scope>NUCLEOTIDE SEQUENCE [LARGE SCALE GENOMIC DNA]</scope>
</reference>
<evidence type="ECO:0000313" key="8">
    <source>
        <dbReference type="EMBL" id="KAK7922200.1"/>
    </source>
</evidence>
<sequence length="252" mass="28172">MMYGITGPEEHLFVTLTSSRAQVQKSRQPLALPPTVKMWLLAASASLIPVVLFFSKRYYEKVASLCRRAQAWTLWAVRKEHVPVSRHRRKDWCSVGRGGEAGAALMVLELGMHCGYNSVRMLRLLPPGGRLITVEQDSQTADYGEELILVAGFKHHQFEVIISSSREAIPLLPGRVGSHQDGFSLYLADLMSLEREGLLRSEGCSVVLICRERGAGGGIREYVRGRGQYCIRRDTQAVMELCYQKGTMMDGK</sequence>
<comment type="caution">
    <text evidence="8">The sequence shown here is derived from an EMBL/GenBank/DDBJ whole genome shotgun (WGS) entry which is preliminary data.</text>
</comment>
<dbReference type="GO" id="GO:0032502">
    <property type="term" value="P:developmental process"/>
    <property type="evidence" value="ECO:0007669"/>
    <property type="project" value="TreeGrafter"/>
</dbReference>
<dbReference type="AlphaFoldDB" id="A0AAW0PJQ6"/>